<feature type="domain" description="TEA" evidence="9">
    <location>
        <begin position="92"/>
        <end position="166"/>
    </location>
</feature>
<evidence type="ECO:0000313" key="11">
    <source>
        <dbReference type="Proteomes" id="UP001476247"/>
    </source>
</evidence>
<reference evidence="10 11" key="1">
    <citation type="submission" date="2024-04" db="EMBL/GenBank/DDBJ databases">
        <title>genome sequences of Mucor flavus KT1a and Helicostylum pulchrum KT1b strains isolation_sourced from the surface of a dry-aged beef.</title>
        <authorList>
            <person name="Toyotome T."/>
            <person name="Hosono M."/>
            <person name="Torimaru M."/>
            <person name="Fukuda K."/>
            <person name="Mikami N."/>
        </authorList>
    </citation>
    <scope>NUCLEOTIDE SEQUENCE [LARGE SCALE GENOMIC DNA]</scope>
    <source>
        <strain evidence="10 11">KT1b</strain>
    </source>
</reference>
<dbReference type="InterPro" id="IPR000818">
    <property type="entry name" value="TEA/ATTS_dom"/>
</dbReference>
<keyword evidence="4" id="KW-0238">DNA-binding</keyword>
<keyword evidence="3" id="KW-0805">Transcription regulation</keyword>
<evidence type="ECO:0000256" key="4">
    <source>
        <dbReference type="ARBA" id="ARBA00023125"/>
    </source>
</evidence>
<dbReference type="EMBL" id="BAABUJ010000061">
    <property type="protein sequence ID" value="GAA5806291.1"/>
    <property type="molecule type" value="Genomic_DNA"/>
</dbReference>
<keyword evidence="11" id="KW-1185">Reference proteome</keyword>
<evidence type="ECO:0000313" key="10">
    <source>
        <dbReference type="EMBL" id="GAA5806291.1"/>
    </source>
</evidence>
<feature type="region of interest" description="Disordered" evidence="8">
    <location>
        <begin position="180"/>
        <end position="241"/>
    </location>
</feature>
<dbReference type="InterPro" id="IPR038096">
    <property type="entry name" value="TEA/ATTS_sf"/>
</dbReference>
<keyword evidence="5" id="KW-0804">Transcription</keyword>
<name>A0ABP9YH58_9FUNG</name>
<dbReference type="Pfam" id="PF01285">
    <property type="entry name" value="TEA"/>
    <property type="match status" value="1"/>
</dbReference>
<feature type="compositionally biased region" description="Low complexity" evidence="8">
    <location>
        <begin position="226"/>
        <end position="241"/>
    </location>
</feature>
<evidence type="ECO:0000256" key="6">
    <source>
        <dbReference type="ARBA" id="ARBA00023242"/>
    </source>
</evidence>
<dbReference type="PANTHER" id="PTHR11834:SF0">
    <property type="entry name" value="PROTEIN SCALLOPED"/>
    <property type="match status" value="1"/>
</dbReference>
<gene>
    <name evidence="10" type="ORF">HPULCUR_011822</name>
</gene>
<dbReference type="Pfam" id="PF17725">
    <property type="entry name" value="YBD"/>
    <property type="match status" value="1"/>
</dbReference>
<feature type="compositionally biased region" description="Polar residues" evidence="8">
    <location>
        <begin position="208"/>
        <end position="218"/>
    </location>
</feature>
<evidence type="ECO:0000256" key="3">
    <source>
        <dbReference type="ARBA" id="ARBA00023015"/>
    </source>
</evidence>
<organism evidence="10 11">
    <name type="scientific">Helicostylum pulchrum</name>
    <dbReference type="NCBI Taxonomy" id="562976"/>
    <lineage>
        <taxon>Eukaryota</taxon>
        <taxon>Fungi</taxon>
        <taxon>Fungi incertae sedis</taxon>
        <taxon>Mucoromycota</taxon>
        <taxon>Mucoromycotina</taxon>
        <taxon>Mucoromycetes</taxon>
        <taxon>Mucorales</taxon>
        <taxon>Mucorineae</taxon>
        <taxon>Mucoraceae</taxon>
        <taxon>Helicostylum</taxon>
    </lineage>
</organism>
<feature type="DNA-binding region" description="TEA" evidence="7">
    <location>
        <begin position="92"/>
        <end position="166"/>
    </location>
</feature>
<dbReference type="Proteomes" id="UP001476247">
    <property type="component" value="Unassembled WGS sequence"/>
</dbReference>
<dbReference type="Gene3D" id="6.10.20.40">
    <property type="entry name" value="TEA/ATTS domain"/>
    <property type="match status" value="1"/>
</dbReference>
<evidence type="ECO:0000256" key="7">
    <source>
        <dbReference type="PROSITE-ProRule" id="PRU00505"/>
    </source>
</evidence>
<dbReference type="PROSITE" id="PS51088">
    <property type="entry name" value="TEA_2"/>
    <property type="match status" value="1"/>
</dbReference>
<evidence type="ECO:0000256" key="1">
    <source>
        <dbReference type="ARBA" id="ARBA00004123"/>
    </source>
</evidence>
<dbReference type="PRINTS" id="PR00065">
    <property type="entry name" value="TEADOMAIN"/>
</dbReference>
<sequence>MLACPQDIFFHNDTNNTLTNGMNKYQNLIHESNNNSIMQNSTTSEYQHKDKRIRHEHLRKDQVMSNNDIEISGATNGDDLLDTSAIANNNIKDKEEQVWPPDVESAFIEALESIPKLGRRKILVNGKPCGRNELISDFIFRKTCKIRTRKQVSSHIQVLKNTRKGDSHFMRLLTDSVELDENNHNINRNNSNNSLKPKIRQPHHSHNQHQQVMKNNNPIKMKSYQPNDSLSSDDSSINSSPSPTDYVFDIMCSDPAQQQALSMLQFKDFYDPFQQSLFFGMVTEANNTNATTPSNANFDNLADPFFGGSGVLYDQQQGEGLEESLMHSLSSAANTPIASAVMKKKMVAAAARKGTAKKRKSQHDETTNDTVMNVTSSIAGSEYSLWPNYVCLYLEYASPYEPSRPLSHNLSQLPHCYPNGLPVVSVNSVSKEKCPPIATLSSSDSVLLLAKTKLDLNLNISEFAFNNTSFFETQTRRTIECTTTIYSFGNVVLESKEVQQALWVNEGKYMYSFVFVNQFFDAFMKGIRSLQSWDEVDIAINNLCIVQSFEDIESKYTNTGSNTTESVLENTDSPLLVMVYEFERGNGTIDISAIVQDKVDIAKSLEFFDQDI</sequence>
<evidence type="ECO:0000256" key="8">
    <source>
        <dbReference type="SAM" id="MobiDB-lite"/>
    </source>
</evidence>
<dbReference type="PANTHER" id="PTHR11834">
    <property type="entry name" value="TRANSCRIPTIONAL ENHANCER FACTOR TEF RELATED"/>
    <property type="match status" value="1"/>
</dbReference>
<dbReference type="InterPro" id="IPR041086">
    <property type="entry name" value="YBD"/>
</dbReference>
<proteinExistence type="inferred from homology"/>
<comment type="similarity">
    <text evidence="2">Belongs to the TEC1 family.</text>
</comment>
<evidence type="ECO:0000256" key="5">
    <source>
        <dbReference type="ARBA" id="ARBA00023163"/>
    </source>
</evidence>
<comment type="caution">
    <text evidence="10">The sequence shown here is derived from an EMBL/GenBank/DDBJ whole genome shotgun (WGS) entry which is preliminary data.</text>
</comment>
<dbReference type="InterPro" id="IPR050937">
    <property type="entry name" value="TEC1_TEAD_TF"/>
</dbReference>
<feature type="compositionally biased region" description="Basic residues" evidence="8">
    <location>
        <begin position="197"/>
        <end position="207"/>
    </location>
</feature>
<keyword evidence="6" id="KW-0539">Nucleus</keyword>
<feature type="compositionally biased region" description="Low complexity" evidence="8">
    <location>
        <begin position="184"/>
        <end position="193"/>
    </location>
</feature>
<accession>A0ABP9YH58</accession>
<dbReference type="SMART" id="SM00426">
    <property type="entry name" value="TEA"/>
    <property type="match status" value="1"/>
</dbReference>
<dbReference type="Gene3D" id="2.70.50.80">
    <property type="match status" value="1"/>
</dbReference>
<evidence type="ECO:0000259" key="9">
    <source>
        <dbReference type="PROSITE" id="PS51088"/>
    </source>
</evidence>
<comment type="subcellular location">
    <subcellularLocation>
        <location evidence="1">Nucleus</location>
    </subcellularLocation>
</comment>
<evidence type="ECO:0000256" key="2">
    <source>
        <dbReference type="ARBA" id="ARBA00008421"/>
    </source>
</evidence>
<protein>
    <recommendedName>
        <fullName evidence="9">TEA domain-containing protein</fullName>
    </recommendedName>
</protein>